<keyword evidence="9 15" id="KW-0540">Nuclease</keyword>
<dbReference type="EC" id="3.1.26.3" evidence="15"/>
<sequence length="230" mass="25166">MTDITKLKSLFKDKDVLTLALTHKSWVNEHPGVRGTNERLEFLGDAILEFVVSSSLFEKFPEKEEGYLTALRANLVNTDNLANVAKKLGVGESLFLSKGEEEGGGRENPSLLADTVEAIIGALYLDRGIELVSEFIAQNIIVEIPEKVSGHLKDPKSRLQEYVQGKGLPAPRYKVIEEAGPDHDKKFVIEVAINGKSWGEGTGKSKAIAQQEAAQKALSMVQSQDANNAY</sequence>
<feature type="binding site" evidence="15">
    <location>
        <position position="114"/>
    </location>
    <ligand>
        <name>Mg(2+)</name>
        <dbReference type="ChEBI" id="CHEBI:18420"/>
    </ligand>
</feature>
<dbReference type="GO" id="GO:0006397">
    <property type="term" value="P:mRNA processing"/>
    <property type="evidence" value="ECO:0007669"/>
    <property type="project" value="UniProtKB-UniRule"/>
</dbReference>
<feature type="active site" evidence="15">
    <location>
        <position position="117"/>
    </location>
</feature>
<keyword evidence="15" id="KW-0699">rRNA-binding</keyword>
<dbReference type="PATRIC" id="fig|1618413.3.peg.9"/>
<dbReference type="PROSITE" id="PS50137">
    <property type="entry name" value="DS_RBD"/>
    <property type="match status" value="1"/>
</dbReference>
<dbReference type="GO" id="GO:0010468">
    <property type="term" value="P:regulation of gene expression"/>
    <property type="evidence" value="ECO:0007669"/>
    <property type="project" value="TreeGrafter"/>
</dbReference>
<evidence type="ECO:0000313" key="19">
    <source>
        <dbReference type="Proteomes" id="UP000033901"/>
    </source>
</evidence>
<organism evidence="18 19">
    <name type="scientific">Candidatus Curtissbacteria bacterium GW2011_GWC1_44_33</name>
    <dbReference type="NCBI Taxonomy" id="1618413"/>
    <lineage>
        <taxon>Bacteria</taxon>
        <taxon>Candidatus Curtissiibacteriota</taxon>
    </lineage>
</organism>
<feature type="active site" evidence="15">
    <location>
        <position position="45"/>
    </location>
</feature>
<protein>
    <recommendedName>
        <fullName evidence="15">Ribonuclease 3</fullName>
        <ecNumber evidence="15">3.1.26.3</ecNumber>
    </recommendedName>
    <alternativeName>
        <fullName evidence="15">Ribonuclease III</fullName>
        <shortName evidence="15">RNase III</shortName>
    </alternativeName>
</protein>
<dbReference type="GO" id="GO:0004525">
    <property type="term" value="F:ribonuclease III activity"/>
    <property type="evidence" value="ECO:0007669"/>
    <property type="project" value="UniProtKB-UniRule"/>
</dbReference>
<dbReference type="Proteomes" id="UP000033901">
    <property type="component" value="Unassembled WGS sequence"/>
</dbReference>
<comment type="cofactor">
    <cofactor evidence="15">
        <name>Mg(2+)</name>
        <dbReference type="ChEBI" id="CHEBI:18420"/>
    </cofactor>
</comment>
<dbReference type="GO" id="GO:0019843">
    <property type="term" value="F:rRNA binding"/>
    <property type="evidence" value="ECO:0007669"/>
    <property type="project" value="UniProtKB-KW"/>
</dbReference>
<comment type="similarity">
    <text evidence="3">Belongs to the ribonuclease III family.</text>
</comment>
<keyword evidence="8 15" id="KW-0819">tRNA processing</keyword>
<comment type="function">
    <text evidence="15">Digests double-stranded RNA. Involved in the processing of primary rRNA transcript to yield the immediate precursors to the large and small rRNAs (23S and 16S). Processes some mRNAs, and tRNAs when they are encoded in the rRNA operon. Processes pre-crRNA and tracrRNA of type II CRISPR loci if present in the organism.</text>
</comment>
<keyword evidence="10 15" id="KW-0479">Metal-binding</keyword>
<keyword evidence="5 15" id="KW-0963">Cytoplasm</keyword>
<evidence type="ECO:0000256" key="1">
    <source>
        <dbReference type="ARBA" id="ARBA00000109"/>
    </source>
</evidence>
<feature type="binding site" evidence="15">
    <location>
        <position position="41"/>
    </location>
    <ligand>
        <name>Mg(2+)</name>
        <dbReference type="ChEBI" id="CHEBI:18420"/>
    </ligand>
</feature>
<dbReference type="PROSITE" id="PS50142">
    <property type="entry name" value="RNASE_3_2"/>
    <property type="match status" value="1"/>
</dbReference>
<evidence type="ECO:0000313" key="18">
    <source>
        <dbReference type="EMBL" id="KKT67850.1"/>
    </source>
</evidence>
<dbReference type="InterPro" id="IPR036389">
    <property type="entry name" value="RNase_III_sf"/>
</dbReference>
<feature type="binding site" evidence="15">
    <location>
        <position position="117"/>
    </location>
    <ligand>
        <name>Mg(2+)</name>
        <dbReference type="ChEBI" id="CHEBI:18420"/>
    </ligand>
</feature>
<evidence type="ECO:0000256" key="14">
    <source>
        <dbReference type="ARBA" id="ARBA00022884"/>
    </source>
</evidence>
<dbReference type="HAMAP" id="MF_00104">
    <property type="entry name" value="RNase_III"/>
    <property type="match status" value="1"/>
</dbReference>
<dbReference type="Pfam" id="PF00035">
    <property type="entry name" value="dsrm"/>
    <property type="match status" value="1"/>
</dbReference>
<comment type="subunit">
    <text evidence="4 15">Homodimer.</text>
</comment>
<evidence type="ECO:0000259" key="16">
    <source>
        <dbReference type="PROSITE" id="PS50137"/>
    </source>
</evidence>
<reference evidence="18 19" key="1">
    <citation type="journal article" date="2015" name="Nature">
        <title>rRNA introns, odd ribosomes, and small enigmatic genomes across a large radiation of phyla.</title>
        <authorList>
            <person name="Brown C.T."/>
            <person name="Hug L.A."/>
            <person name="Thomas B.C."/>
            <person name="Sharon I."/>
            <person name="Castelle C.J."/>
            <person name="Singh A."/>
            <person name="Wilkins M.J."/>
            <person name="Williams K.H."/>
            <person name="Banfield J.F."/>
        </authorList>
    </citation>
    <scope>NUCLEOTIDE SEQUENCE [LARGE SCALE GENOMIC DNA]</scope>
</reference>
<dbReference type="PANTHER" id="PTHR11207:SF0">
    <property type="entry name" value="RIBONUCLEASE 3"/>
    <property type="match status" value="1"/>
</dbReference>
<evidence type="ECO:0000256" key="15">
    <source>
        <dbReference type="HAMAP-Rule" id="MF_00104"/>
    </source>
</evidence>
<dbReference type="SMART" id="SM00358">
    <property type="entry name" value="DSRM"/>
    <property type="match status" value="1"/>
</dbReference>
<name>A0A0G1J9A5_9BACT</name>
<dbReference type="AlphaFoldDB" id="A0A0G1J9A5"/>
<dbReference type="PROSITE" id="PS00517">
    <property type="entry name" value="RNASE_3_1"/>
    <property type="match status" value="1"/>
</dbReference>
<gene>
    <name evidence="15" type="primary">rnc</name>
    <name evidence="18" type="ORF">UW61_C0001G0009</name>
</gene>
<comment type="catalytic activity">
    <reaction evidence="1 15">
        <text>Endonucleolytic cleavage to 5'-phosphomonoester.</text>
        <dbReference type="EC" id="3.1.26.3"/>
    </reaction>
</comment>
<dbReference type="CDD" id="cd10845">
    <property type="entry name" value="DSRM_RNAse_III_family"/>
    <property type="match status" value="1"/>
</dbReference>
<evidence type="ECO:0000256" key="9">
    <source>
        <dbReference type="ARBA" id="ARBA00022722"/>
    </source>
</evidence>
<evidence type="ECO:0000256" key="10">
    <source>
        <dbReference type="ARBA" id="ARBA00022723"/>
    </source>
</evidence>
<comment type="subcellular location">
    <subcellularLocation>
        <location evidence="2 15">Cytoplasm</location>
    </subcellularLocation>
</comment>
<evidence type="ECO:0000256" key="12">
    <source>
        <dbReference type="ARBA" id="ARBA00022801"/>
    </source>
</evidence>
<evidence type="ECO:0000256" key="3">
    <source>
        <dbReference type="ARBA" id="ARBA00010183"/>
    </source>
</evidence>
<keyword evidence="11 15" id="KW-0255">Endonuclease</keyword>
<dbReference type="Gene3D" id="1.10.1520.10">
    <property type="entry name" value="Ribonuclease III domain"/>
    <property type="match status" value="1"/>
</dbReference>
<evidence type="ECO:0000256" key="8">
    <source>
        <dbReference type="ARBA" id="ARBA00022694"/>
    </source>
</evidence>
<dbReference type="InterPro" id="IPR014720">
    <property type="entry name" value="dsRBD_dom"/>
</dbReference>
<dbReference type="SMART" id="SM00535">
    <property type="entry name" value="RIBOc"/>
    <property type="match status" value="1"/>
</dbReference>
<dbReference type="FunFam" id="1.10.1520.10:FF:000001">
    <property type="entry name" value="Ribonuclease 3"/>
    <property type="match status" value="1"/>
</dbReference>
<dbReference type="Pfam" id="PF14622">
    <property type="entry name" value="Ribonucleas_3_3"/>
    <property type="match status" value="1"/>
</dbReference>
<proteinExistence type="inferred from homology"/>
<dbReference type="GO" id="GO:0003725">
    <property type="term" value="F:double-stranded RNA binding"/>
    <property type="evidence" value="ECO:0007669"/>
    <property type="project" value="TreeGrafter"/>
</dbReference>
<dbReference type="GO" id="GO:0042802">
    <property type="term" value="F:identical protein binding"/>
    <property type="evidence" value="ECO:0007669"/>
    <property type="project" value="UniProtKB-ARBA"/>
</dbReference>
<dbReference type="InterPro" id="IPR011907">
    <property type="entry name" value="RNase_III"/>
</dbReference>
<dbReference type="EMBL" id="LCIZ01000001">
    <property type="protein sequence ID" value="KKT67850.1"/>
    <property type="molecule type" value="Genomic_DNA"/>
</dbReference>
<evidence type="ECO:0000256" key="2">
    <source>
        <dbReference type="ARBA" id="ARBA00004496"/>
    </source>
</evidence>
<keyword evidence="6 15" id="KW-0698">rRNA processing</keyword>
<evidence type="ECO:0000256" key="13">
    <source>
        <dbReference type="ARBA" id="ARBA00022842"/>
    </source>
</evidence>
<dbReference type="Gene3D" id="3.30.160.20">
    <property type="match status" value="1"/>
</dbReference>
<feature type="domain" description="RNase III" evidence="17">
    <location>
        <begin position="11"/>
        <end position="128"/>
    </location>
</feature>
<keyword evidence="7 15" id="KW-0507">mRNA processing</keyword>
<dbReference type="PANTHER" id="PTHR11207">
    <property type="entry name" value="RIBONUCLEASE III"/>
    <property type="match status" value="1"/>
</dbReference>
<dbReference type="FunFam" id="3.30.160.20:FF:000003">
    <property type="entry name" value="Ribonuclease 3"/>
    <property type="match status" value="1"/>
</dbReference>
<dbReference type="SUPFAM" id="SSF69065">
    <property type="entry name" value="RNase III domain-like"/>
    <property type="match status" value="1"/>
</dbReference>
<dbReference type="InterPro" id="IPR000999">
    <property type="entry name" value="RNase_III_dom"/>
</dbReference>
<evidence type="ECO:0000259" key="17">
    <source>
        <dbReference type="PROSITE" id="PS50142"/>
    </source>
</evidence>
<feature type="domain" description="DRBM" evidence="16">
    <location>
        <begin position="154"/>
        <end position="223"/>
    </location>
</feature>
<dbReference type="NCBIfam" id="TIGR02191">
    <property type="entry name" value="RNaseIII"/>
    <property type="match status" value="1"/>
</dbReference>
<keyword evidence="13 15" id="KW-0460">Magnesium</keyword>
<accession>A0A0G1J9A5</accession>
<dbReference type="GO" id="GO:0046872">
    <property type="term" value="F:metal ion binding"/>
    <property type="evidence" value="ECO:0007669"/>
    <property type="project" value="UniProtKB-KW"/>
</dbReference>
<evidence type="ECO:0000256" key="11">
    <source>
        <dbReference type="ARBA" id="ARBA00022759"/>
    </source>
</evidence>
<evidence type="ECO:0000256" key="5">
    <source>
        <dbReference type="ARBA" id="ARBA00022490"/>
    </source>
</evidence>
<dbReference type="CDD" id="cd00593">
    <property type="entry name" value="RIBOc"/>
    <property type="match status" value="1"/>
</dbReference>
<comment type="caution">
    <text evidence="18">The sequence shown here is derived from an EMBL/GenBank/DDBJ whole genome shotgun (WGS) entry which is preliminary data.</text>
</comment>
<evidence type="ECO:0000256" key="4">
    <source>
        <dbReference type="ARBA" id="ARBA00011738"/>
    </source>
</evidence>
<dbReference type="GO" id="GO:0006364">
    <property type="term" value="P:rRNA processing"/>
    <property type="evidence" value="ECO:0007669"/>
    <property type="project" value="UniProtKB-UniRule"/>
</dbReference>
<dbReference type="GO" id="GO:0005737">
    <property type="term" value="C:cytoplasm"/>
    <property type="evidence" value="ECO:0007669"/>
    <property type="project" value="UniProtKB-SubCell"/>
</dbReference>
<dbReference type="SUPFAM" id="SSF54768">
    <property type="entry name" value="dsRNA-binding domain-like"/>
    <property type="match status" value="1"/>
</dbReference>
<evidence type="ECO:0000256" key="7">
    <source>
        <dbReference type="ARBA" id="ARBA00022664"/>
    </source>
</evidence>
<dbReference type="GO" id="GO:0008033">
    <property type="term" value="P:tRNA processing"/>
    <property type="evidence" value="ECO:0007669"/>
    <property type="project" value="UniProtKB-KW"/>
</dbReference>
<keyword evidence="12 15" id="KW-0378">Hydrolase</keyword>
<evidence type="ECO:0000256" key="6">
    <source>
        <dbReference type="ARBA" id="ARBA00022552"/>
    </source>
</evidence>
<keyword evidence="14 15" id="KW-0694">RNA-binding</keyword>